<dbReference type="EMBL" id="HG529648">
    <property type="protein sequence ID" value="CDI55444.1"/>
    <property type="molecule type" value="Genomic_DNA"/>
</dbReference>
<evidence type="ECO:0000313" key="1">
    <source>
        <dbReference type="EMBL" id="CDI55444.1"/>
    </source>
</evidence>
<accession>A0A077RCV8</accession>
<dbReference type="AlphaFoldDB" id="A0A077RCV8"/>
<protein>
    <submittedName>
        <fullName evidence="1">Related to Retrovirus-related POL polyprotein</fullName>
    </submittedName>
</protein>
<name>A0A077RCV8_9BASI</name>
<sequence length="118" mass="13214">MTSGLKCIPSPAVKSAFQQTSWWFLSTLLAPTRTKDVTLPDSEAAMGQQIRVLRIWSIHVPPTDNERRDFWNSDDPELSHIDSSVRDENTGVMVGADWNTIHAPTLDNPILRPGFAQI</sequence>
<organism evidence="1">
    <name type="scientific">Melanopsichium pennsylvanicum 4</name>
    <dbReference type="NCBI Taxonomy" id="1398559"/>
    <lineage>
        <taxon>Eukaryota</taxon>
        <taxon>Fungi</taxon>
        <taxon>Dikarya</taxon>
        <taxon>Basidiomycota</taxon>
        <taxon>Ustilaginomycotina</taxon>
        <taxon>Ustilaginomycetes</taxon>
        <taxon>Ustilaginales</taxon>
        <taxon>Ustilaginaceae</taxon>
        <taxon>Melanopsichium</taxon>
    </lineage>
</organism>
<reference evidence="1" key="1">
    <citation type="journal article" date="2014" name="Genome Biol. Evol.">
        <title>Gene Loss Rather Than Gene Gain Is Associated with a Host Jump from Monocots to Dicots in the Smut Fungus Melanopsichium pennsylvanicum.</title>
        <authorList>
            <person name="Sharma R."/>
            <person name="Mishra B."/>
            <person name="Runge F."/>
            <person name="Thines M."/>
        </authorList>
    </citation>
    <scope>NUCLEOTIDE SEQUENCE</scope>
    <source>
        <strain evidence="1">4</strain>
    </source>
</reference>
<proteinExistence type="predicted"/>